<dbReference type="GO" id="GO:0016853">
    <property type="term" value="F:isomerase activity"/>
    <property type="evidence" value="ECO:0007669"/>
    <property type="project" value="UniProtKB-KW"/>
</dbReference>
<dbReference type="PANTHER" id="PTHR13774">
    <property type="entry name" value="PHENAZINE BIOSYNTHESIS PROTEIN"/>
    <property type="match status" value="1"/>
</dbReference>
<dbReference type="SUPFAM" id="SSF54506">
    <property type="entry name" value="Diaminopimelate epimerase-like"/>
    <property type="match status" value="1"/>
</dbReference>
<feature type="active site" evidence="3">
    <location>
        <position position="46"/>
    </location>
</feature>
<dbReference type="Proteomes" id="UP000315750">
    <property type="component" value="Chromosome"/>
</dbReference>
<dbReference type="InterPro" id="IPR003719">
    <property type="entry name" value="Phenazine_PhzF-like"/>
</dbReference>
<dbReference type="EC" id="5.1.-.-" evidence="4"/>
<evidence type="ECO:0000256" key="2">
    <source>
        <dbReference type="ARBA" id="ARBA00023235"/>
    </source>
</evidence>
<evidence type="ECO:0000313" key="5">
    <source>
        <dbReference type="Proteomes" id="UP000315750"/>
    </source>
</evidence>
<dbReference type="KEGG" id="amuc:Pan181_04580"/>
<dbReference type="PIRSF" id="PIRSF016184">
    <property type="entry name" value="PhzC_PhzF"/>
    <property type="match status" value="1"/>
</dbReference>
<dbReference type="Pfam" id="PF02567">
    <property type="entry name" value="PhzC-PhzF"/>
    <property type="match status" value="1"/>
</dbReference>
<dbReference type="AlphaFoldDB" id="A0A518AHS8"/>
<dbReference type="OrthoDB" id="9788221at2"/>
<sequence length="262" mass="28555">MSIPYYQVDAFTSHVFAGNPAGVCVLAEWLPDELMLSIAAENNLSETAFVVPRGEYFDLRWFTPAREVDLCGHATLATAHVVMQHLGYRNERLDFETCAGRIAVQASGDLMTLDLPTRAGERCQAPQTLIDALGAEPHTVIKSRDYMAVFESEDDVLNLSPNMTLLKELDCLGVIATAPGHQADFVSRFFAPGAGVPEDPVCGSAHCTLIPYWAEQLDRSQLWALQVSQRGGELSCEHRGERVAIGGRAVTYSTGFLHVASA</sequence>
<dbReference type="EMBL" id="CP036278">
    <property type="protein sequence ID" value="QDU54277.1"/>
    <property type="molecule type" value="Genomic_DNA"/>
</dbReference>
<comment type="similarity">
    <text evidence="1">Belongs to the PhzF family.</text>
</comment>
<organism evidence="4 5">
    <name type="scientific">Aeoliella mucimassa</name>
    <dbReference type="NCBI Taxonomy" id="2527972"/>
    <lineage>
        <taxon>Bacteria</taxon>
        <taxon>Pseudomonadati</taxon>
        <taxon>Planctomycetota</taxon>
        <taxon>Planctomycetia</taxon>
        <taxon>Pirellulales</taxon>
        <taxon>Lacipirellulaceae</taxon>
        <taxon>Aeoliella</taxon>
    </lineage>
</organism>
<keyword evidence="2 4" id="KW-0413">Isomerase</keyword>
<keyword evidence="5" id="KW-1185">Reference proteome</keyword>
<reference evidence="4 5" key="1">
    <citation type="submission" date="2019-02" db="EMBL/GenBank/DDBJ databases">
        <title>Deep-cultivation of Planctomycetes and their phenomic and genomic characterization uncovers novel biology.</title>
        <authorList>
            <person name="Wiegand S."/>
            <person name="Jogler M."/>
            <person name="Boedeker C."/>
            <person name="Pinto D."/>
            <person name="Vollmers J."/>
            <person name="Rivas-Marin E."/>
            <person name="Kohn T."/>
            <person name="Peeters S.H."/>
            <person name="Heuer A."/>
            <person name="Rast P."/>
            <person name="Oberbeckmann S."/>
            <person name="Bunk B."/>
            <person name="Jeske O."/>
            <person name="Meyerdierks A."/>
            <person name="Storesund J.E."/>
            <person name="Kallscheuer N."/>
            <person name="Luecker S."/>
            <person name="Lage O.M."/>
            <person name="Pohl T."/>
            <person name="Merkel B.J."/>
            <person name="Hornburger P."/>
            <person name="Mueller R.-W."/>
            <person name="Bruemmer F."/>
            <person name="Labrenz M."/>
            <person name="Spormann A.M."/>
            <person name="Op den Camp H."/>
            <person name="Overmann J."/>
            <person name="Amann R."/>
            <person name="Jetten M.S.M."/>
            <person name="Mascher T."/>
            <person name="Medema M.H."/>
            <person name="Devos D.P."/>
            <person name="Kaster A.-K."/>
            <person name="Ovreas L."/>
            <person name="Rohde M."/>
            <person name="Galperin M.Y."/>
            <person name="Jogler C."/>
        </authorList>
    </citation>
    <scope>NUCLEOTIDE SEQUENCE [LARGE SCALE GENOMIC DNA]</scope>
    <source>
        <strain evidence="4 5">Pan181</strain>
    </source>
</reference>
<dbReference type="RefSeq" id="WP_145245278.1">
    <property type="nucleotide sequence ID" value="NZ_CP036278.1"/>
</dbReference>
<evidence type="ECO:0000256" key="1">
    <source>
        <dbReference type="ARBA" id="ARBA00008270"/>
    </source>
</evidence>
<evidence type="ECO:0000256" key="3">
    <source>
        <dbReference type="PIRSR" id="PIRSR016184-1"/>
    </source>
</evidence>
<name>A0A518AHS8_9BACT</name>
<dbReference type="NCBIfam" id="TIGR00654">
    <property type="entry name" value="PhzF_family"/>
    <property type="match status" value="1"/>
</dbReference>
<dbReference type="GO" id="GO:0005737">
    <property type="term" value="C:cytoplasm"/>
    <property type="evidence" value="ECO:0007669"/>
    <property type="project" value="TreeGrafter"/>
</dbReference>
<proteinExistence type="inferred from homology"/>
<evidence type="ECO:0000313" key="4">
    <source>
        <dbReference type="EMBL" id="QDU54277.1"/>
    </source>
</evidence>
<gene>
    <name evidence="4" type="primary">yddE</name>
    <name evidence="4" type="ORF">Pan181_04580</name>
</gene>
<protein>
    <submittedName>
        <fullName evidence="4">Putative isomerase YddE</fullName>
        <ecNumber evidence="4">5.1.-.-</ecNumber>
    </submittedName>
</protein>
<accession>A0A518AHS8</accession>
<dbReference type="PANTHER" id="PTHR13774:SF17">
    <property type="entry name" value="PHENAZINE BIOSYNTHESIS-LIKE DOMAIN-CONTAINING PROTEIN"/>
    <property type="match status" value="1"/>
</dbReference>
<dbReference type="Gene3D" id="3.10.310.10">
    <property type="entry name" value="Diaminopimelate Epimerase, Chain A, domain 1"/>
    <property type="match status" value="2"/>
</dbReference>